<name>A0A8J2JCT1_9HEXA</name>
<reference evidence="1" key="1">
    <citation type="submission" date="2021-06" db="EMBL/GenBank/DDBJ databases">
        <authorList>
            <person name="Hodson N. C."/>
            <person name="Mongue J. A."/>
            <person name="Jaron S. K."/>
        </authorList>
    </citation>
    <scope>NUCLEOTIDE SEQUENCE</scope>
</reference>
<protein>
    <submittedName>
        <fullName evidence="1">Uncharacterized protein</fullName>
    </submittedName>
</protein>
<feature type="non-terminal residue" evidence="1">
    <location>
        <position position="1"/>
    </location>
</feature>
<dbReference type="AlphaFoldDB" id="A0A8J2JCT1"/>
<dbReference type="Proteomes" id="UP000708208">
    <property type="component" value="Unassembled WGS sequence"/>
</dbReference>
<gene>
    <name evidence="1" type="ORF">AFUS01_LOCUS7302</name>
</gene>
<feature type="non-terminal residue" evidence="1">
    <location>
        <position position="40"/>
    </location>
</feature>
<proteinExistence type="predicted"/>
<accession>A0A8J2JCT1</accession>
<evidence type="ECO:0000313" key="2">
    <source>
        <dbReference type="Proteomes" id="UP000708208"/>
    </source>
</evidence>
<keyword evidence="2" id="KW-1185">Reference proteome</keyword>
<dbReference type="EMBL" id="CAJVCH010049263">
    <property type="protein sequence ID" value="CAG7717868.1"/>
    <property type="molecule type" value="Genomic_DNA"/>
</dbReference>
<comment type="caution">
    <text evidence="1">The sequence shown here is derived from an EMBL/GenBank/DDBJ whole genome shotgun (WGS) entry which is preliminary data.</text>
</comment>
<sequence length="40" mass="4860">KLESKERHSRLDSIRNNRCIIQTEFFRHTKHHSVIQIVDS</sequence>
<evidence type="ECO:0000313" key="1">
    <source>
        <dbReference type="EMBL" id="CAG7717868.1"/>
    </source>
</evidence>
<organism evidence="1 2">
    <name type="scientific">Allacma fusca</name>
    <dbReference type="NCBI Taxonomy" id="39272"/>
    <lineage>
        <taxon>Eukaryota</taxon>
        <taxon>Metazoa</taxon>
        <taxon>Ecdysozoa</taxon>
        <taxon>Arthropoda</taxon>
        <taxon>Hexapoda</taxon>
        <taxon>Collembola</taxon>
        <taxon>Symphypleona</taxon>
        <taxon>Sminthuridae</taxon>
        <taxon>Allacma</taxon>
    </lineage>
</organism>